<reference evidence="2 3" key="1">
    <citation type="submission" date="2019-11" db="EMBL/GenBank/DDBJ databases">
        <title>Genome sequences of 17 halophilic strains isolated from different environments.</title>
        <authorList>
            <person name="Furrow R.E."/>
        </authorList>
    </citation>
    <scope>NUCLEOTIDE SEQUENCE [LARGE SCALE GENOMIC DNA]</scope>
    <source>
        <strain evidence="2 3">22511_23_Filter</strain>
    </source>
</reference>
<evidence type="ECO:0000313" key="3">
    <source>
        <dbReference type="Proteomes" id="UP000460949"/>
    </source>
</evidence>
<feature type="transmembrane region" description="Helical" evidence="1">
    <location>
        <begin position="29"/>
        <end position="47"/>
    </location>
</feature>
<proteinExistence type="predicted"/>
<organism evidence="2 3">
    <name type="scientific">Halobacillus litoralis</name>
    <dbReference type="NCBI Taxonomy" id="45668"/>
    <lineage>
        <taxon>Bacteria</taxon>
        <taxon>Bacillati</taxon>
        <taxon>Bacillota</taxon>
        <taxon>Bacilli</taxon>
        <taxon>Bacillales</taxon>
        <taxon>Bacillaceae</taxon>
        <taxon>Halobacillus</taxon>
    </lineage>
</organism>
<dbReference type="OrthoDB" id="2973374at2"/>
<evidence type="ECO:0000313" key="2">
    <source>
        <dbReference type="EMBL" id="MYL20694.1"/>
    </source>
</evidence>
<keyword evidence="1" id="KW-1133">Transmembrane helix</keyword>
<gene>
    <name evidence="2" type="ORF">GLW04_12385</name>
</gene>
<dbReference type="Proteomes" id="UP000460949">
    <property type="component" value="Unassembled WGS sequence"/>
</dbReference>
<feature type="transmembrane region" description="Helical" evidence="1">
    <location>
        <begin position="5"/>
        <end position="23"/>
    </location>
</feature>
<dbReference type="AlphaFoldDB" id="A0A845E4V8"/>
<keyword evidence="1" id="KW-0472">Membrane</keyword>
<name>A0A845E4V8_9BACI</name>
<protein>
    <submittedName>
        <fullName evidence="2">Uncharacterized protein</fullName>
    </submittedName>
</protein>
<keyword evidence="1" id="KW-0812">Transmembrane</keyword>
<comment type="caution">
    <text evidence="2">The sequence shown here is derived from an EMBL/GenBank/DDBJ whole genome shotgun (WGS) entry which is preliminary data.</text>
</comment>
<evidence type="ECO:0000256" key="1">
    <source>
        <dbReference type="SAM" id="Phobius"/>
    </source>
</evidence>
<dbReference type="EMBL" id="WMET01000002">
    <property type="protein sequence ID" value="MYL20694.1"/>
    <property type="molecule type" value="Genomic_DNA"/>
</dbReference>
<sequence length="68" mass="7947">MIYAYLSPLVFIVCIFVSTIFVVDWLAKLLIYGFLVNFIFLPWIVLYRHEQKESEEGNSNVGKETNSQ</sequence>
<accession>A0A845E4V8</accession>
<dbReference type="RefSeq" id="WP_160837640.1">
    <property type="nucleotide sequence ID" value="NZ_WMET01000002.1"/>
</dbReference>